<comment type="function">
    <text evidence="4 5">Required for flagellar hook formation. May act as a scaffolding protein.</text>
</comment>
<comment type="caution">
    <text evidence="7">The sequence shown here is derived from an EMBL/GenBank/DDBJ whole genome shotgun (WGS) entry which is preliminary data.</text>
</comment>
<dbReference type="RefSeq" id="WP_198685395.1">
    <property type="nucleotide sequence ID" value="NZ_JAEIJD010000003.1"/>
</dbReference>
<dbReference type="InterPro" id="IPR005648">
    <property type="entry name" value="FlgD"/>
</dbReference>
<accession>A0A934HJL2</accession>
<sequence length="225" mass="24164">MISPNPNSPLFDSVGHNRAAPAIETSAPAVLASDFETFLKMLTAQARYQDPMDPMDSSAYAAQLAQFSMVEQQVQTNNTLAALVSQIATSKMASLAGWIGLEVRSASAMQFNGNPITLFPSPAALADRMTLVVADSKDVEIQRLTLPISAEPIEWAGMDENGAPLPSGLYNFSLESYRAGELILTEPVEIYGKIIETQVHENEIILILEGGQIVPSSAVTALRRG</sequence>
<keyword evidence="7" id="KW-0969">Cilium</keyword>
<evidence type="ECO:0000256" key="4">
    <source>
        <dbReference type="ARBA" id="ARBA00024746"/>
    </source>
</evidence>
<dbReference type="AlphaFoldDB" id="A0A934HJL2"/>
<protein>
    <recommendedName>
        <fullName evidence="2 5">Basal-body rod modification protein FlgD</fullName>
    </recommendedName>
</protein>
<dbReference type="Proteomes" id="UP000613255">
    <property type="component" value="Unassembled WGS sequence"/>
</dbReference>
<keyword evidence="7" id="KW-0966">Cell projection</keyword>
<dbReference type="NCBIfam" id="NF009453">
    <property type="entry name" value="PRK12813.1"/>
    <property type="match status" value="1"/>
</dbReference>
<dbReference type="EMBL" id="JAEIJD010000003">
    <property type="protein sequence ID" value="MBI6629374.1"/>
    <property type="molecule type" value="Genomic_DNA"/>
</dbReference>
<name>A0A934HJL2_9RHOB</name>
<evidence type="ECO:0000256" key="3">
    <source>
        <dbReference type="ARBA" id="ARBA00022795"/>
    </source>
</evidence>
<gene>
    <name evidence="7" type="primary">flgD</name>
    <name evidence="7" type="ORF">JAO82_05705</name>
</gene>
<dbReference type="InterPro" id="IPR025965">
    <property type="entry name" value="FlgD/Vpr_Ig-like"/>
</dbReference>
<organism evidence="7 8">
    <name type="scientific">Pontibaca salina</name>
    <dbReference type="NCBI Taxonomy" id="2795731"/>
    <lineage>
        <taxon>Bacteria</taxon>
        <taxon>Pseudomonadati</taxon>
        <taxon>Pseudomonadota</taxon>
        <taxon>Alphaproteobacteria</taxon>
        <taxon>Rhodobacterales</taxon>
        <taxon>Roseobacteraceae</taxon>
        <taxon>Pontibaca</taxon>
    </lineage>
</organism>
<dbReference type="GO" id="GO:0044781">
    <property type="term" value="P:bacterial-type flagellum organization"/>
    <property type="evidence" value="ECO:0007669"/>
    <property type="project" value="UniProtKB-UniRule"/>
</dbReference>
<evidence type="ECO:0000256" key="5">
    <source>
        <dbReference type="RuleBase" id="RU362076"/>
    </source>
</evidence>
<evidence type="ECO:0000313" key="7">
    <source>
        <dbReference type="EMBL" id="MBI6629374.1"/>
    </source>
</evidence>
<evidence type="ECO:0000313" key="8">
    <source>
        <dbReference type="Proteomes" id="UP000613255"/>
    </source>
</evidence>
<feature type="domain" description="FlgD/Vpr Ig-like" evidence="6">
    <location>
        <begin position="113"/>
        <end position="179"/>
    </location>
</feature>
<evidence type="ECO:0000259" key="6">
    <source>
        <dbReference type="Pfam" id="PF13860"/>
    </source>
</evidence>
<evidence type="ECO:0000256" key="2">
    <source>
        <dbReference type="ARBA" id="ARBA00016013"/>
    </source>
</evidence>
<dbReference type="Pfam" id="PF13860">
    <property type="entry name" value="FlgD_ig"/>
    <property type="match status" value="1"/>
</dbReference>
<reference evidence="7" key="1">
    <citation type="submission" date="2020-12" db="EMBL/GenBank/DDBJ databases">
        <title>Pontibaca salina gen. nov., sp. nov., isolated from marine sediment.</title>
        <authorList>
            <person name="Bo J."/>
            <person name="Wang S."/>
            <person name="Song X."/>
            <person name="Du Z."/>
        </authorList>
    </citation>
    <scope>NUCLEOTIDE SEQUENCE</scope>
    <source>
        <strain evidence="7">S1109L</strain>
    </source>
</reference>
<dbReference type="Pfam" id="PF03963">
    <property type="entry name" value="FlgD"/>
    <property type="match status" value="1"/>
</dbReference>
<proteinExistence type="inferred from homology"/>
<evidence type="ECO:0000256" key="1">
    <source>
        <dbReference type="ARBA" id="ARBA00010577"/>
    </source>
</evidence>
<keyword evidence="7" id="KW-0282">Flagellum</keyword>
<keyword evidence="3 5" id="KW-1005">Bacterial flagellum biogenesis</keyword>
<comment type="similarity">
    <text evidence="1 5">Belongs to the FlgD family.</text>
</comment>
<keyword evidence="8" id="KW-1185">Reference proteome</keyword>